<dbReference type="eggNOG" id="COG1293">
    <property type="taxonomic scope" value="Bacteria"/>
</dbReference>
<dbReference type="RefSeq" id="WP_008517650.1">
    <property type="nucleotide sequence ID" value="NZ_ACJM01000013.1"/>
</dbReference>
<dbReference type="GO" id="GO:0019843">
    <property type="term" value="F:rRNA binding"/>
    <property type="evidence" value="ECO:0007669"/>
    <property type="project" value="UniProtKB-UniRule"/>
</dbReference>
<dbReference type="InterPro" id="IPR051608">
    <property type="entry name" value="RQC_Subunit_NEMF"/>
</dbReference>
<gene>
    <name evidence="5" type="primary">rqcH</name>
    <name evidence="7" type="ORF">DealDRAFT_2349</name>
</gene>
<accession>C0GIP0</accession>
<keyword evidence="2 5" id="KW-0699">rRNA-binding</keyword>
<evidence type="ECO:0000256" key="4">
    <source>
        <dbReference type="ARBA" id="ARBA00022917"/>
    </source>
</evidence>
<proteinExistence type="inferred from homology"/>
<sequence length="571" mass="63743">MSYDGITMAAVCSELSKKLDGARIDKISQPQALEITLHMRTRENSYLLTCSADSSFPRVHLATHKPDNPPVAPPFCMLLRKHLSGARLLSVEQVGLERILVLTFRSYDDFGNQAKKSLICEIMGKHSNLILTMPHEGGPQILGAAKIVTEAMSRHRAVMPGEPYIEPPQQDKLDLFSLTEEALAEKLINLDELPPERAVVSSVMGVGMETAREIAYRAAGGEAAHPVEMARALTVELRNLAQDLQNNKTQCCIARPPGKKPFFAPLMLKRIPADYLTCYPSVNEGLDVFFQERRHSRREQELKSRLLQVAKSAVSRAEKKKRLQEAELLEMAGADRYRIFGELLTASIHLIPSGSKVAEVPNYYAENQEPMSIPLNPALSAQANAQRYFKKYRKLKDGEKILKGRLEETTNELAYLESLLISIEHADLEALLEIREEMEATGLIQIQREKKKRADTQASPLHFVSVDGIDIYVGRNNKQNDRLTLKDASGGHIWLHTKDIPGAHVVIKHVDPPETTLVEAARLAARFSRASASANVPVDYTQVKHVRKPKGAKPGMVIYDHHQTLFVTPKT</sequence>
<name>C0GIP0_DETAL</name>
<comment type="caution">
    <text evidence="7">The sequence shown here is derived from an EMBL/GenBank/DDBJ whole genome shotgun (WGS) entry which is preliminary data.</text>
</comment>
<dbReference type="GO" id="GO:0072344">
    <property type="term" value="P:rescue of stalled ribosome"/>
    <property type="evidence" value="ECO:0007669"/>
    <property type="project" value="UniProtKB-UniRule"/>
</dbReference>
<evidence type="ECO:0000256" key="5">
    <source>
        <dbReference type="HAMAP-Rule" id="MF_00844"/>
    </source>
</evidence>
<dbReference type="GO" id="GO:0000049">
    <property type="term" value="F:tRNA binding"/>
    <property type="evidence" value="ECO:0007669"/>
    <property type="project" value="UniProtKB-UniRule"/>
</dbReference>
<dbReference type="GO" id="GO:0043023">
    <property type="term" value="F:ribosomal large subunit binding"/>
    <property type="evidence" value="ECO:0007669"/>
    <property type="project" value="UniProtKB-UniRule"/>
</dbReference>
<dbReference type="Gene3D" id="2.30.310.10">
    <property type="entry name" value="ibrinogen binding protein from staphylococcus aureus domain"/>
    <property type="match status" value="1"/>
</dbReference>
<reference evidence="7 8" key="1">
    <citation type="submission" date="2009-02" db="EMBL/GenBank/DDBJ databases">
        <title>Sequencing of the draft genome and assembly of Dethiobacter alkaliphilus AHT 1.</title>
        <authorList>
            <consortium name="US DOE Joint Genome Institute (JGI-PGF)"/>
            <person name="Lucas S."/>
            <person name="Copeland A."/>
            <person name="Lapidus A."/>
            <person name="Glavina del Rio T."/>
            <person name="Dalin E."/>
            <person name="Tice H."/>
            <person name="Bruce D."/>
            <person name="Goodwin L."/>
            <person name="Pitluck S."/>
            <person name="Larimer F."/>
            <person name="Land M.L."/>
            <person name="Hauser L."/>
            <person name="Muyzer G."/>
        </authorList>
    </citation>
    <scope>NUCLEOTIDE SEQUENCE [LARGE SCALE GENOMIC DNA]</scope>
    <source>
        <strain evidence="7 8">AHT 1</strain>
    </source>
</reference>
<dbReference type="Proteomes" id="UP000006443">
    <property type="component" value="Unassembled WGS sequence"/>
</dbReference>
<dbReference type="AlphaFoldDB" id="C0GIP0"/>
<dbReference type="PANTHER" id="PTHR15239:SF6">
    <property type="entry name" value="RIBOSOME QUALITY CONTROL COMPLEX SUBUNIT NEMF"/>
    <property type="match status" value="1"/>
</dbReference>
<organism evidence="7 8">
    <name type="scientific">Dethiobacter alkaliphilus AHT 1</name>
    <dbReference type="NCBI Taxonomy" id="555088"/>
    <lineage>
        <taxon>Bacteria</taxon>
        <taxon>Bacillati</taxon>
        <taxon>Bacillota</taxon>
        <taxon>Dethiobacteria</taxon>
        <taxon>Dethiobacterales</taxon>
        <taxon>Dethiobacteraceae</taxon>
        <taxon>Dethiobacter</taxon>
    </lineage>
</organism>
<evidence type="ECO:0000313" key="8">
    <source>
        <dbReference type="Proteomes" id="UP000006443"/>
    </source>
</evidence>
<evidence type="ECO:0000256" key="1">
    <source>
        <dbReference type="ARBA" id="ARBA00022555"/>
    </source>
</evidence>
<feature type="domain" description="NFACT RNA-binding" evidence="6">
    <location>
        <begin position="462"/>
        <end position="551"/>
    </location>
</feature>
<protein>
    <recommendedName>
        <fullName evidence="5">Rqc2 homolog RqcH</fullName>
        <shortName evidence="5">RqcH</shortName>
    </recommendedName>
</protein>
<keyword evidence="4 5" id="KW-0648">Protein biosynthesis</keyword>
<dbReference type="HAMAP" id="MF_00844_B">
    <property type="entry name" value="RqcH_B"/>
    <property type="match status" value="1"/>
</dbReference>
<evidence type="ECO:0000313" key="7">
    <source>
        <dbReference type="EMBL" id="EEG76704.1"/>
    </source>
</evidence>
<dbReference type="Pfam" id="PF05833">
    <property type="entry name" value="NFACT_N"/>
    <property type="match status" value="1"/>
</dbReference>
<evidence type="ECO:0000256" key="3">
    <source>
        <dbReference type="ARBA" id="ARBA00022884"/>
    </source>
</evidence>
<comment type="subunit">
    <text evidence="5">Associates with stalled 50S ribosomal subunits. Binds to RqcP.</text>
</comment>
<evidence type="ECO:0000256" key="2">
    <source>
        <dbReference type="ARBA" id="ARBA00022730"/>
    </source>
</evidence>
<dbReference type="InterPro" id="IPR008532">
    <property type="entry name" value="NFACT_RNA-bd"/>
</dbReference>
<keyword evidence="3 5" id="KW-0694">RNA-binding</keyword>
<keyword evidence="1 5" id="KW-0820">tRNA-binding</keyword>
<keyword evidence="8" id="KW-1185">Reference proteome</keyword>
<dbReference type="STRING" id="555088.DealDRAFT_2349"/>
<dbReference type="PANTHER" id="PTHR15239">
    <property type="entry name" value="NUCLEAR EXPORT MEDIATOR FACTOR NEMF"/>
    <property type="match status" value="1"/>
</dbReference>
<dbReference type="InterPro" id="IPR043682">
    <property type="entry name" value="RqcH_bacterial"/>
</dbReference>
<dbReference type="GO" id="GO:1990112">
    <property type="term" value="C:RQC complex"/>
    <property type="evidence" value="ECO:0007669"/>
    <property type="project" value="TreeGrafter"/>
</dbReference>
<comment type="similarity">
    <text evidence="5">Belongs to the NEMF family.</text>
</comment>
<comment type="function">
    <text evidence="5">Key component of the ribosome quality control system (RQC), a ribosome-associated complex that mediates the extraction of incompletely synthesized nascent chains from stalled ribosomes and their subsequent degradation. RqcH recruits Ala-charged tRNA, and with RqcP directs the elongation of stalled nascent chains on 50S ribosomal subunits, leading to non-templated C-terminal alanine extensions (Ala tail). The Ala tail promotes nascent chain degradation. May add between 1 and at least 8 Ala residues. Binds to stalled 50S ribosomal subunits.</text>
</comment>
<evidence type="ECO:0000259" key="6">
    <source>
        <dbReference type="Pfam" id="PF05670"/>
    </source>
</evidence>
<dbReference type="EMBL" id="ACJM01000013">
    <property type="protein sequence ID" value="EEG76704.1"/>
    <property type="molecule type" value="Genomic_DNA"/>
</dbReference>
<dbReference type="Pfam" id="PF05670">
    <property type="entry name" value="NFACT-R_1"/>
    <property type="match status" value="1"/>
</dbReference>